<dbReference type="PATRIC" id="fig|1178515.4.peg.1461"/>
<keyword evidence="2" id="KW-1185">Reference proteome</keyword>
<sequence>MSLFIWDEENIQHIARHHVEPFEAEDALMDPQHIKFSAHSGNMGVIGSTEDGRRLVVIYVKKIMGKIRVITARDTTESETRIYKRRNR</sequence>
<name>A0A172TGD7_9BACL</name>
<proteinExistence type="predicted"/>
<dbReference type="Proteomes" id="UP000076927">
    <property type="component" value="Chromosome"/>
</dbReference>
<evidence type="ECO:0008006" key="3">
    <source>
        <dbReference type="Google" id="ProtNLM"/>
    </source>
</evidence>
<reference evidence="1 2" key="1">
    <citation type="submission" date="2015-01" db="EMBL/GenBank/DDBJ databases">
        <title>Paenibacillus swuensis/DY6/whole genome sequencing.</title>
        <authorList>
            <person name="Kim M.K."/>
            <person name="Srinivasan S."/>
            <person name="Lee J.-J."/>
        </authorList>
    </citation>
    <scope>NUCLEOTIDE SEQUENCE [LARGE SCALE GENOMIC DNA]</scope>
    <source>
        <strain evidence="1 2">DY6</strain>
    </source>
</reference>
<dbReference type="EMBL" id="CP011388">
    <property type="protein sequence ID" value="ANE46118.1"/>
    <property type="molecule type" value="Genomic_DNA"/>
</dbReference>
<dbReference type="RefSeq" id="WP_068605570.1">
    <property type="nucleotide sequence ID" value="NZ_CP011388.1"/>
</dbReference>
<protein>
    <recommendedName>
        <fullName evidence="3">BrnT family toxin</fullName>
    </recommendedName>
</protein>
<dbReference type="AlphaFoldDB" id="A0A172TGD7"/>
<dbReference type="Pfam" id="PF04365">
    <property type="entry name" value="BrnT_toxin"/>
    <property type="match status" value="1"/>
</dbReference>
<dbReference type="STRING" id="1178515.SY83_07310"/>
<dbReference type="Gene3D" id="3.10.450.530">
    <property type="entry name" value="Ribonuclease toxin, BrnT, of type II toxin-antitoxin system"/>
    <property type="match status" value="1"/>
</dbReference>
<organism evidence="1 2">
    <name type="scientific">Paenibacillus swuensis</name>
    <dbReference type="NCBI Taxonomy" id="1178515"/>
    <lineage>
        <taxon>Bacteria</taxon>
        <taxon>Bacillati</taxon>
        <taxon>Bacillota</taxon>
        <taxon>Bacilli</taxon>
        <taxon>Bacillales</taxon>
        <taxon>Paenibacillaceae</taxon>
        <taxon>Paenibacillus</taxon>
    </lineage>
</organism>
<dbReference type="InterPro" id="IPR007460">
    <property type="entry name" value="BrnT_toxin"/>
</dbReference>
<dbReference type="OrthoDB" id="1808578at2"/>
<accession>A0A172TGD7</accession>
<dbReference type="KEGG" id="pswu:SY83_07310"/>
<evidence type="ECO:0000313" key="1">
    <source>
        <dbReference type="EMBL" id="ANE46118.1"/>
    </source>
</evidence>
<gene>
    <name evidence="1" type="ORF">SY83_07310</name>
</gene>
<evidence type="ECO:0000313" key="2">
    <source>
        <dbReference type="Proteomes" id="UP000076927"/>
    </source>
</evidence>
<dbReference type="InterPro" id="IPR038573">
    <property type="entry name" value="BrnT_sf"/>
</dbReference>